<dbReference type="PROSITE" id="PS51257">
    <property type="entry name" value="PROKAR_LIPOPROTEIN"/>
    <property type="match status" value="1"/>
</dbReference>
<keyword evidence="2" id="KW-0812">Transmembrane</keyword>
<dbReference type="PANTHER" id="PTHR12815">
    <property type="entry name" value="SORTING AND ASSEMBLY MACHINERY SAMM50 PROTEIN FAMILY MEMBER"/>
    <property type="match status" value="1"/>
</dbReference>
<evidence type="ECO:0000256" key="2">
    <source>
        <dbReference type="ARBA" id="ARBA00022692"/>
    </source>
</evidence>
<reference evidence="7 8" key="1">
    <citation type="submission" date="2019-11" db="EMBL/GenBank/DDBJ databases">
        <title>Description of Pedobacter sp. LMG 31462T.</title>
        <authorList>
            <person name="Carlier A."/>
            <person name="Qi S."/>
            <person name="Vandamme P."/>
        </authorList>
    </citation>
    <scope>NUCLEOTIDE SEQUENCE [LARGE SCALE GENOMIC DNA]</scope>
    <source>
        <strain evidence="7 8">LMG 31462</strain>
    </source>
</reference>
<proteinExistence type="predicted"/>
<comment type="subcellular location">
    <subcellularLocation>
        <location evidence="1">Membrane</location>
    </subcellularLocation>
</comment>
<comment type="caution">
    <text evidence="7">The sequence shown here is derived from an EMBL/GenBank/DDBJ whole genome shotgun (WGS) entry which is preliminary data.</text>
</comment>
<dbReference type="Gene3D" id="2.40.160.50">
    <property type="entry name" value="membrane protein fhac: a member of the omp85/tpsb transporter family"/>
    <property type="match status" value="1"/>
</dbReference>
<evidence type="ECO:0000256" key="5">
    <source>
        <dbReference type="ARBA" id="ARBA00023237"/>
    </source>
</evidence>
<keyword evidence="3" id="KW-0732">Signal</keyword>
<dbReference type="EMBL" id="WNXC01000007">
    <property type="protein sequence ID" value="MBB2150827.1"/>
    <property type="molecule type" value="Genomic_DNA"/>
</dbReference>
<feature type="domain" description="Bacterial surface antigen (D15)" evidence="6">
    <location>
        <begin position="561"/>
        <end position="761"/>
    </location>
</feature>
<keyword evidence="4" id="KW-0472">Membrane</keyword>
<organism evidence="7 8">
    <name type="scientific">Pedobacter gandavensis</name>
    <dbReference type="NCBI Taxonomy" id="2679963"/>
    <lineage>
        <taxon>Bacteria</taxon>
        <taxon>Pseudomonadati</taxon>
        <taxon>Bacteroidota</taxon>
        <taxon>Sphingobacteriia</taxon>
        <taxon>Sphingobacteriales</taxon>
        <taxon>Sphingobacteriaceae</taxon>
        <taxon>Pedobacter</taxon>
    </lineage>
</organism>
<evidence type="ECO:0000259" key="6">
    <source>
        <dbReference type="Pfam" id="PF01103"/>
    </source>
</evidence>
<dbReference type="RefSeq" id="WP_182960102.1">
    <property type="nucleotide sequence ID" value="NZ_WNXC01000007.1"/>
</dbReference>
<evidence type="ECO:0000256" key="3">
    <source>
        <dbReference type="ARBA" id="ARBA00022729"/>
    </source>
</evidence>
<evidence type="ECO:0000256" key="4">
    <source>
        <dbReference type="ARBA" id="ARBA00023136"/>
    </source>
</evidence>
<dbReference type="InterPro" id="IPR039910">
    <property type="entry name" value="D15-like"/>
</dbReference>
<keyword evidence="8" id="KW-1185">Reference proteome</keyword>
<dbReference type="Proteomes" id="UP000636110">
    <property type="component" value="Unassembled WGS sequence"/>
</dbReference>
<protein>
    <submittedName>
        <fullName evidence="7">BamA/TamA family outer membrane protein</fullName>
    </submittedName>
</protein>
<evidence type="ECO:0000256" key="1">
    <source>
        <dbReference type="ARBA" id="ARBA00004370"/>
    </source>
</evidence>
<gene>
    <name evidence="7" type="ORF">GM920_18160</name>
</gene>
<name>A0ABR6EZW7_9SPHI</name>
<sequence length="802" mass="91848">MKAYYNYKKNVEFLAILLLIIVFVAGCSSTKYIEPYQSIVKKVKIDSINKAFEEEAYNYIQKDIRPTSKLGINVLLYNMFNTKDGRYKTSNIKPLGSPPPILDSAIVDISRNQIEKYLISKGFFNAKVKSDIKVKDQKAEVTFVANAGPEFKISKFTYQIPDSAVKQLYLSRRDMFTHIKDGMRFDDDSLSFERDKIYQLMKENGYFDFAKPYVRFVVDSNSHDSKAKVTLLIDNPLDKAKHEKYKIGEINIVIAPNSDGYPDSVVLNKRIFNGIRYTDLSKKFRRNPIVRYNFLREGEKYDVRNENVTFDRLYELNTFKNVKIDYQKAKDSSLRVNPFVQLIPQKIMSNRVEGEVPFNGGTVGFNLSNTYTNNNLFRGTERFEFQIKGGLQSRVGQGGSIFSDIYQRDFSVSSSLTVPRLMMPFFSKYVTGKGGMPHTIFSTSYVFALQKDFFTRRVFLNSLTYEFIETKSKVHSVTPLNFEYRYGDILFNENDTAQYIKDLVTNNAYTLTLLKRKSITLGIKYAYSLNADKLLTGNDFIYFRGNIDLAGNMLQAITSITGSKTNPAKGDFGKILNVPFNQYVRPEVDVRWYKGLGLDKQFVARLNLGVGYAYGNSRDMPFEKLFFAGGSSGIRAWQARTLGPGGYNRGDAITTEEARRTLYGLDQLGDMHMEANLEYRFKLVNKFFGGKLKGAMFVDMGNVWNISNNAADSTQLTVFKLKNLAKQIAIGTGMGFRYDVQYFVFRFDVGLKLKDPQFTGSDQWVISKFLSGGKAFREAYDARNKPDRYRFVQYNFGIGMPF</sequence>
<dbReference type="Pfam" id="PF01103">
    <property type="entry name" value="Omp85"/>
    <property type="match status" value="1"/>
</dbReference>
<keyword evidence="5" id="KW-0998">Cell outer membrane</keyword>
<evidence type="ECO:0000313" key="8">
    <source>
        <dbReference type="Proteomes" id="UP000636110"/>
    </source>
</evidence>
<evidence type="ECO:0000313" key="7">
    <source>
        <dbReference type="EMBL" id="MBB2150827.1"/>
    </source>
</evidence>
<dbReference type="PANTHER" id="PTHR12815:SF47">
    <property type="entry name" value="TRANSLOCATION AND ASSEMBLY MODULE SUBUNIT TAMA"/>
    <property type="match status" value="1"/>
</dbReference>
<accession>A0ABR6EZW7</accession>
<dbReference type="InterPro" id="IPR000184">
    <property type="entry name" value="Bac_surfAg_D15"/>
</dbReference>